<sequence length="458" mass="51949">MIFHQRKKLKFQRIFKFLLFFGLFLLNFQKSTGQAFIVANSTSSEITKLFHDSPDSFKIQKDPNDSSRLLNVFLPSNFRHFKQFIAKVADISPDVEFPMKDVNRTFLASPTDSSIINIHGLNAGHQYSITIYGRIEDVNRTFLASPTDSSIINIHGLNAGHQYSITIYGRIEGDSQLIKEESIIMDPLPLDFHGSHSKIHTTYHNVTMKTLKPEKALQDTFRVEYVQLDPPKRYPILDVHDIQEQRDVELYLGNLNPGKDYDVMVTSLRNGLPSTPWKGIITTKPLKPGQLIVQEINSTCINLSWILPAESGADKFKIAYGILKGETDMIKLEVPYIKQQIDLCQGIVPGYTFIFAVIAEKSNQISDPATISYTIKPLPAENIKIEPDFGKGKYKIEIELPTKTNSKIEKCQITVFSDQLEKNEEIVKVEEDGINTVKCLTYMPLTPGRRYEISVATL</sequence>
<evidence type="ECO:0000313" key="1">
    <source>
        <dbReference type="Proteomes" id="UP000887576"/>
    </source>
</evidence>
<dbReference type="WBParaSite" id="JU765_v2.g18747.t1">
    <property type="protein sequence ID" value="JU765_v2.g18747.t1"/>
    <property type="gene ID" value="JU765_v2.g18747"/>
</dbReference>
<name>A0AC34QS31_9BILA</name>
<organism evidence="1 2">
    <name type="scientific">Panagrolaimus sp. JU765</name>
    <dbReference type="NCBI Taxonomy" id="591449"/>
    <lineage>
        <taxon>Eukaryota</taxon>
        <taxon>Metazoa</taxon>
        <taxon>Ecdysozoa</taxon>
        <taxon>Nematoda</taxon>
        <taxon>Chromadorea</taxon>
        <taxon>Rhabditida</taxon>
        <taxon>Tylenchina</taxon>
        <taxon>Panagrolaimomorpha</taxon>
        <taxon>Panagrolaimoidea</taxon>
        <taxon>Panagrolaimidae</taxon>
        <taxon>Panagrolaimus</taxon>
    </lineage>
</organism>
<evidence type="ECO:0000313" key="2">
    <source>
        <dbReference type="WBParaSite" id="JU765_v2.g18747.t1"/>
    </source>
</evidence>
<accession>A0AC34QS31</accession>
<dbReference type="Proteomes" id="UP000887576">
    <property type="component" value="Unplaced"/>
</dbReference>
<reference evidence="2" key="1">
    <citation type="submission" date="2022-11" db="UniProtKB">
        <authorList>
            <consortium name="WormBaseParasite"/>
        </authorList>
    </citation>
    <scope>IDENTIFICATION</scope>
</reference>
<proteinExistence type="predicted"/>
<protein>
    <submittedName>
        <fullName evidence="2">Fibronectin type-III domain-containing protein</fullName>
    </submittedName>
</protein>